<dbReference type="PROSITE" id="PS50994">
    <property type="entry name" value="INTEGRASE"/>
    <property type="match status" value="1"/>
</dbReference>
<feature type="domain" description="Integrase catalytic" evidence="3">
    <location>
        <begin position="93"/>
        <end position="252"/>
    </location>
</feature>
<evidence type="ECO:0000256" key="1">
    <source>
        <dbReference type="ARBA" id="ARBA00022884"/>
    </source>
</evidence>
<dbReference type="GO" id="GO:0015074">
    <property type="term" value="P:DNA integration"/>
    <property type="evidence" value="ECO:0007669"/>
    <property type="project" value="InterPro"/>
</dbReference>
<dbReference type="InterPro" id="IPR036397">
    <property type="entry name" value="RNaseH_sf"/>
</dbReference>
<dbReference type="GO" id="GO:0005634">
    <property type="term" value="C:nucleus"/>
    <property type="evidence" value="ECO:0007669"/>
    <property type="project" value="UniProtKB-ARBA"/>
</dbReference>
<dbReference type="Gene3D" id="3.30.420.10">
    <property type="entry name" value="Ribonuclease H-like superfamily/Ribonuclease H"/>
    <property type="match status" value="1"/>
</dbReference>
<dbReference type="SUPFAM" id="SSF53098">
    <property type="entry name" value="Ribonuclease H-like"/>
    <property type="match status" value="1"/>
</dbReference>
<dbReference type="InParanoid" id="A0A0C3I8X1"/>
<feature type="non-terminal residue" evidence="4">
    <location>
        <position position="459"/>
    </location>
</feature>
<dbReference type="FunFam" id="3.30.420.10:FF:000032">
    <property type="entry name" value="Retrovirus-related Pol polyprotein from transposon 297-like Protein"/>
    <property type="match status" value="1"/>
</dbReference>
<feature type="domain" description="Chromo" evidence="2">
    <location>
        <begin position="395"/>
        <end position="459"/>
    </location>
</feature>
<proteinExistence type="predicted"/>
<reference evidence="4 5" key="1">
    <citation type="submission" date="2014-04" db="EMBL/GenBank/DDBJ databases">
        <authorList>
            <consortium name="DOE Joint Genome Institute"/>
            <person name="Kuo A."/>
            <person name="Kohler A."/>
            <person name="Costa M.D."/>
            <person name="Nagy L.G."/>
            <person name="Floudas D."/>
            <person name="Copeland A."/>
            <person name="Barry K.W."/>
            <person name="Cichocki N."/>
            <person name="Veneault-Fourrey C."/>
            <person name="LaButti K."/>
            <person name="Lindquist E.A."/>
            <person name="Lipzen A."/>
            <person name="Lundell T."/>
            <person name="Morin E."/>
            <person name="Murat C."/>
            <person name="Sun H."/>
            <person name="Tunlid A."/>
            <person name="Henrissat B."/>
            <person name="Grigoriev I.V."/>
            <person name="Hibbett D.S."/>
            <person name="Martin F."/>
            <person name="Nordberg H.P."/>
            <person name="Cantor M.N."/>
            <person name="Hua S.X."/>
        </authorList>
    </citation>
    <scope>NUCLEOTIDE SEQUENCE [LARGE SCALE GENOMIC DNA]</scope>
    <source>
        <strain evidence="4 5">Marx 270</strain>
    </source>
</reference>
<dbReference type="PROSITE" id="PS50013">
    <property type="entry name" value="CHROMO_2"/>
    <property type="match status" value="1"/>
</dbReference>
<dbReference type="InterPro" id="IPR050951">
    <property type="entry name" value="Retrovirus_Pol_polyprotein"/>
</dbReference>
<evidence type="ECO:0000259" key="2">
    <source>
        <dbReference type="PROSITE" id="PS50013"/>
    </source>
</evidence>
<dbReference type="AlphaFoldDB" id="A0A0C3I8X1"/>
<dbReference type="InterPro" id="IPR012337">
    <property type="entry name" value="RNaseH-like_sf"/>
</dbReference>
<organism evidence="4 5">
    <name type="scientific">Pisolithus tinctorius Marx 270</name>
    <dbReference type="NCBI Taxonomy" id="870435"/>
    <lineage>
        <taxon>Eukaryota</taxon>
        <taxon>Fungi</taxon>
        <taxon>Dikarya</taxon>
        <taxon>Basidiomycota</taxon>
        <taxon>Agaricomycotina</taxon>
        <taxon>Agaricomycetes</taxon>
        <taxon>Agaricomycetidae</taxon>
        <taxon>Boletales</taxon>
        <taxon>Sclerodermatineae</taxon>
        <taxon>Pisolithaceae</taxon>
        <taxon>Pisolithus</taxon>
    </lineage>
</organism>
<accession>A0A0C3I8X1</accession>
<dbReference type="InterPro" id="IPR000953">
    <property type="entry name" value="Chromo/chromo_shadow_dom"/>
</dbReference>
<reference evidence="5" key="2">
    <citation type="submission" date="2015-01" db="EMBL/GenBank/DDBJ databases">
        <title>Evolutionary Origins and Diversification of the Mycorrhizal Mutualists.</title>
        <authorList>
            <consortium name="DOE Joint Genome Institute"/>
            <consortium name="Mycorrhizal Genomics Consortium"/>
            <person name="Kohler A."/>
            <person name="Kuo A."/>
            <person name="Nagy L.G."/>
            <person name="Floudas D."/>
            <person name="Copeland A."/>
            <person name="Barry K.W."/>
            <person name="Cichocki N."/>
            <person name="Veneault-Fourrey C."/>
            <person name="LaButti K."/>
            <person name="Lindquist E.A."/>
            <person name="Lipzen A."/>
            <person name="Lundell T."/>
            <person name="Morin E."/>
            <person name="Murat C."/>
            <person name="Riley R."/>
            <person name="Ohm R."/>
            <person name="Sun H."/>
            <person name="Tunlid A."/>
            <person name="Henrissat B."/>
            <person name="Grigoriev I.V."/>
            <person name="Hibbett D.S."/>
            <person name="Martin F."/>
        </authorList>
    </citation>
    <scope>NUCLEOTIDE SEQUENCE [LARGE SCALE GENOMIC DNA]</scope>
    <source>
        <strain evidence="5">Marx 270</strain>
    </source>
</reference>
<dbReference type="Pfam" id="PF00665">
    <property type="entry name" value="rve"/>
    <property type="match status" value="1"/>
</dbReference>
<keyword evidence="5" id="KW-1185">Reference proteome</keyword>
<dbReference type="Proteomes" id="UP000054217">
    <property type="component" value="Unassembled WGS sequence"/>
</dbReference>
<dbReference type="Pfam" id="PF24626">
    <property type="entry name" value="SH3_Tf2-1"/>
    <property type="match status" value="1"/>
</dbReference>
<name>A0A0C3I8X1_PISTI</name>
<evidence type="ECO:0000313" key="4">
    <source>
        <dbReference type="EMBL" id="KIN93567.1"/>
    </source>
</evidence>
<protein>
    <recommendedName>
        <fullName evidence="6">Integrase catalytic domain-containing protein</fullName>
    </recommendedName>
</protein>
<dbReference type="GO" id="GO:0006338">
    <property type="term" value="P:chromatin remodeling"/>
    <property type="evidence" value="ECO:0007669"/>
    <property type="project" value="UniProtKB-ARBA"/>
</dbReference>
<gene>
    <name evidence="4" type="ORF">M404DRAFT_78888</name>
</gene>
<keyword evidence="1" id="KW-0694">RNA-binding</keyword>
<dbReference type="HOGENOM" id="CLU_000384_6_12_1"/>
<dbReference type="PANTHER" id="PTHR37984">
    <property type="entry name" value="PROTEIN CBG26694"/>
    <property type="match status" value="1"/>
</dbReference>
<dbReference type="SUPFAM" id="SSF54160">
    <property type="entry name" value="Chromo domain-like"/>
    <property type="match status" value="1"/>
</dbReference>
<dbReference type="GO" id="GO:0003723">
    <property type="term" value="F:RNA binding"/>
    <property type="evidence" value="ECO:0007669"/>
    <property type="project" value="UniProtKB-KW"/>
</dbReference>
<dbReference type="InterPro" id="IPR023780">
    <property type="entry name" value="Chromo_domain"/>
</dbReference>
<dbReference type="STRING" id="870435.A0A0C3I8X1"/>
<feature type="non-terminal residue" evidence="4">
    <location>
        <position position="1"/>
    </location>
</feature>
<evidence type="ECO:0000259" key="3">
    <source>
        <dbReference type="PROSITE" id="PS50994"/>
    </source>
</evidence>
<dbReference type="InterPro" id="IPR001584">
    <property type="entry name" value="Integrase_cat-core"/>
</dbReference>
<evidence type="ECO:0008006" key="6">
    <source>
        <dbReference type="Google" id="ProtNLM"/>
    </source>
</evidence>
<dbReference type="EMBL" id="KN832155">
    <property type="protein sequence ID" value="KIN93567.1"/>
    <property type="molecule type" value="Genomic_DNA"/>
</dbReference>
<dbReference type="CDD" id="cd00024">
    <property type="entry name" value="CD_CSD"/>
    <property type="match status" value="1"/>
</dbReference>
<evidence type="ECO:0000313" key="5">
    <source>
        <dbReference type="Proteomes" id="UP000054217"/>
    </source>
</evidence>
<sequence length="459" mass="51988">DPVSQIRLSNISDPWWSVDDTSFLRLDGRIYVPDSNDLCLRVLHLKHDHPLSGHFGQNRTLELIRHYVRSCTACARAKVPRHRPYSLLKQLLVPEKPWNSISMDFIKQLLASTGFTAILVVVDRLSKQAIFIPTHDTITAPELAKLFLLHVFSKHGVPAHVTSDRGSEFVSHFFRSLGKALDMRLHFTSGYHPEGDGQTERTNQTLEQYLRVYCNYQQDNWADLLPLAKFAYNNAPSATTGVSPFFANKGYHPNILVYPEHDLTSAQARDYAVDLDSLHQYLQEEMTLAQQRYQGPADAKCIPAPDFKVGDQVYVKAKYFRSTQPSKKLSEKNLGPYPVIAQAGTHSFTLRLPDSMRTVHPVFHVSQLEPAVPNTIPNWTQPPPPPVEVNGELEFKVAEILDSKVNRCESKCGKAYLVRWTSYEGTDEETTWVLATELDNASELVQEFHSSYPSKPGPY</sequence>
<dbReference type="OrthoDB" id="3245145at2759"/>
<dbReference type="Pfam" id="PF00385">
    <property type="entry name" value="Chromo"/>
    <property type="match status" value="1"/>
</dbReference>
<dbReference type="PANTHER" id="PTHR37984:SF5">
    <property type="entry name" value="PROTEIN NYNRIN-LIKE"/>
    <property type="match status" value="1"/>
</dbReference>
<dbReference type="Gene3D" id="2.40.50.40">
    <property type="match status" value="1"/>
</dbReference>
<dbReference type="InterPro" id="IPR016197">
    <property type="entry name" value="Chromo-like_dom_sf"/>
</dbReference>
<dbReference type="InterPro" id="IPR056924">
    <property type="entry name" value="SH3_Tf2-1"/>
</dbReference>